<feature type="region of interest" description="Disordered" evidence="1">
    <location>
        <begin position="192"/>
        <end position="224"/>
    </location>
</feature>
<organism evidence="2 3">
    <name type="scientific">Triparma laevis f. longispina</name>
    <dbReference type="NCBI Taxonomy" id="1714387"/>
    <lineage>
        <taxon>Eukaryota</taxon>
        <taxon>Sar</taxon>
        <taxon>Stramenopiles</taxon>
        <taxon>Ochrophyta</taxon>
        <taxon>Bolidophyceae</taxon>
        <taxon>Parmales</taxon>
        <taxon>Triparmaceae</taxon>
        <taxon>Triparma</taxon>
    </lineage>
</organism>
<name>A0A9W7F3N5_9STRA</name>
<dbReference type="Pfam" id="PF17741">
    <property type="entry name" value="DUF5578"/>
    <property type="match status" value="1"/>
</dbReference>
<evidence type="ECO:0000313" key="2">
    <source>
        <dbReference type="EMBL" id="GMI01974.1"/>
    </source>
</evidence>
<feature type="region of interest" description="Disordered" evidence="1">
    <location>
        <begin position="577"/>
        <end position="623"/>
    </location>
</feature>
<sequence length="726" mass="79294">MSGPAVYLTDFVKTWDSLAASYPAQRATLLNHFYATVIQRSNNSEPRSPTADAHSIIGDTISSGIEGGCISPTNAHVAITVNGYAVRWQLHPVNNQSTFFEFTPPHVIPNHVETSMLIIRFSAYLKILVALYFKGQTELILLHLQCLLFLLNCQNGTEHAKGIVNDYVSSSAGPGLLMELLTATCAASVAYSGEEGGGGKKAREDDEEEEEEEEEEDEETKEQKRHTLRKIVKVLFDTINILSLSSRKNKESLCRLDVIQNIVGTISAYVEEPAEEDQDFAKKSKNHLMTAAIESSAKEVLLELCSGNPRHFSKVKNGILTLLGSTVMSKRIGVQVLLAILSSGVVTDSTSMFVLPVLALTRNLDVMLQYEAIELLSRLVVENCESVFISVSATLNGNSGSGTGAKGVLMALKTMAGVPSAEVNIEVTMVKTGIIEELLNVIVNQVHTDEVYFHAADCLRQGSVLEGAGNMFKKRLTVYVKKKAHLDNLFGGGEGAPRVFVTRLLADASAVRYIRDKLHDKACELYEKKRIKRLEEKKVGGNFFVTEGEGGGAGGMKDAEFEDLLNDLDNFDLKEARMGGSSVEPPKPKPPPRKSAKSPRSGKGLKSPRGRKPDPNSLTHSPYKTLMENLINNSIPEMSEEKFKSAQLKDEFEKAASTAARKEMQQQHLVFVDTAPPVMMGGRGGKGCKTKEKKVVEEKEGGDLGLMIGGNKLKGTLEFAENFPLI</sequence>
<keyword evidence="3" id="KW-1185">Reference proteome</keyword>
<dbReference type="OrthoDB" id="10405136at2759"/>
<accession>A0A9W7F3N5</accession>
<proteinExistence type="predicted"/>
<reference evidence="3" key="1">
    <citation type="journal article" date="2023" name="Commun. Biol.">
        <title>Genome analysis of Parmales, the sister group of diatoms, reveals the evolutionary specialization of diatoms from phago-mixotrophs to photoautotrophs.</title>
        <authorList>
            <person name="Ban H."/>
            <person name="Sato S."/>
            <person name="Yoshikawa S."/>
            <person name="Yamada K."/>
            <person name="Nakamura Y."/>
            <person name="Ichinomiya M."/>
            <person name="Sato N."/>
            <person name="Blanc-Mathieu R."/>
            <person name="Endo H."/>
            <person name="Kuwata A."/>
            <person name="Ogata H."/>
        </authorList>
    </citation>
    <scope>NUCLEOTIDE SEQUENCE [LARGE SCALE GENOMIC DNA]</scope>
    <source>
        <strain evidence="3">NIES 3700</strain>
    </source>
</reference>
<feature type="compositionally biased region" description="Acidic residues" evidence="1">
    <location>
        <begin position="205"/>
        <end position="220"/>
    </location>
</feature>
<protein>
    <submittedName>
        <fullName evidence="2">Uncharacterized protein</fullName>
    </submittedName>
</protein>
<gene>
    <name evidence="2" type="ORF">TrLO_g8150</name>
</gene>
<evidence type="ECO:0000256" key="1">
    <source>
        <dbReference type="SAM" id="MobiDB-lite"/>
    </source>
</evidence>
<dbReference type="AlphaFoldDB" id="A0A9W7F3N5"/>
<dbReference type="InterPro" id="IPR041090">
    <property type="entry name" value="DUF5578"/>
</dbReference>
<evidence type="ECO:0000313" key="3">
    <source>
        <dbReference type="Proteomes" id="UP001165122"/>
    </source>
</evidence>
<dbReference type="EMBL" id="BRXW01000038">
    <property type="protein sequence ID" value="GMI01974.1"/>
    <property type="molecule type" value="Genomic_DNA"/>
</dbReference>
<dbReference type="SUPFAM" id="SSF48371">
    <property type="entry name" value="ARM repeat"/>
    <property type="match status" value="1"/>
</dbReference>
<dbReference type="Proteomes" id="UP001165122">
    <property type="component" value="Unassembled WGS sequence"/>
</dbReference>
<dbReference type="InterPro" id="IPR016024">
    <property type="entry name" value="ARM-type_fold"/>
</dbReference>
<comment type="caution">
    <text evidence="2">The sequence shown here is derived from an EMBL/GenBank/DDBJ whole genome shotgun (WGS) entry which is preliminary data.</text>
</comment>